<dbReference type="PROSITE" id="PS51999">
    <property type="entry name" value="ZF_GRF"/>
    <property type="match status" value="1"/>
</dbReference>
<gene>
    <name evidence="7" type="ORF">Ahy_B06g083981</name>
</gene>
<dbReference type="GO" id="GO:0008270">
    <property type="term" value="F:zinc ion binding"/>
    <property type="evidence" value="ECO:0007669"/>
    <property type="project" value="UniProtKB-KW"/>
</dbReference>
<keyword evidence="2 4" id="KW-0863">Zinc-finger</keyword>
<dbReference type="EMBL" id="SDMP01000016">
    <property type="protein sequence ID" value="RYR04303.1"/>
    <property type="molecule type" value="Genomic_DNA"/>
</dbReference>
<evidence type="ECO:0000256" key="1">
    <source>
        <dbReference type="ARBA" id="ARBA00022723"/>
    </source>
</evidence>
<evidence type="ECO:0000256" key="3">
    <source>
        <dbReference type="ARBA" id="ARBA00022833"/>
    </source>
</evidence>
<evidence type="ECO:0000256" key="2">
    <source>
        <dbReference type="ARBA" id="ARBA00022771"/>
    </source>
</evidence>
<comment type="caution">
    <text evidence="7">The sequence shown here is derived from an EMBL/GenBank/DDBJ whole genome shotgun (WGS) entry which is preliminary data.</text>
</comment>
<feature type="transmembrane region" description="Helical" evidence="5">
    <location>
        <begin position="93"/>
        <end position="112"/>
    </location>
</feature>
<dbReference type="PANTHER" id="PTHR33248">
    <property type="entry name" value="ZINC ION-BINDING PROTEIN"/>
    <property type="match status" value="1"/>
</dbReference>
<reference evidence="7 8" key="1">
    <citation type="submission" date="2019-01" db="EMBL/GenBank/DDBJ databases">
        <title>Sequencing of cultivated peanut Arachis hypogaea provides insights into genome evolution and oil improvement.</title>
        <authorList>
            <person name="Chen X."/>
        </authorList>
    </citation>
    <scope>NUCLEOTIDE SEQUENCE [LARGE SCALE GENOMIC DNA]</scope>
    <source>
        <strain evidence="8">cv. Fuhuasheng</strain>
        <tissue evidence="7">Leaves</tissue>
    </source>
</reference>
<feature type="domain" description="GRF-type" evidence="6">
    <location>
        <begin position="20"/>
        <end position="62"/>
    </location>
</feature>
<dbReference type="InterPro" id="IPR010666">
    <property type="entry name" value="Znf_GRF"/>
</dbReference>
<sequence length="129" mass="15000">MASQSSRSCRVHSPGKELVCGHRERPILRTSTTKDNLGRRFWGCVYYEVQDACDFFRWADPEAGGAQQDTEIARSRRKLTSLKARLKDVELKLRIVATLGIVGWIGFLFLLLENPYKLRQPYRMHLNFR</sequence>
<proteinExistence type="predicted"/>
<keyword evidence="5" id="KW-0472">Membrane</keyword>
<keyword evidence="3" id="KW-0862">Zinc</keyword>
<keyword evidence="1" id="KW-0479">Metal-binding</keyword>
<evidence type="ECO:0000259" key="6">
    <source>
        <dbReference type="PROSITE" id="PS51999"/>
    </source>
</evidence>
<evidence type="ECO:0000256" key="4">
    <source>
        <dbReference type="PROSITE-ProRule" id="PRU01343"/>
    </source>
</evidence>
<protein>
    <recommendedName>
        <fullName evidence="6">GRF-type domain-containing protein</fullName>
    </recommendedName>
</protein>
<keyword evidence="5" id="KW-1133">Transmembrane helix</keyword>
<keyword evidence="8" id="KW-1185">Reference proteome</keyword>
<organism evidence="7 8">
    <name type="scientific">Arachis hypogaea</name>
    <name type="common">Peanut</name>
    <dbReference type="NCBI Taxonomy" id="3818"/>
    <lineage>
        <taxon>Eukaryota</taxon>
        <taxon>Viridiplantae</taxon>
        <taxon>Streptophyta</taxon>
        <taxon>Embryophyta</taxon>
        <taxon>Tracheophyta</taxon>
        <taxon>Spermatophyta</taxon>
        <taxon>Magnoliopsida</taxon>
        <taxon>eudicotyledons</taxon>
        <taxon>Gunneridae</taxon>
        <taxon>Pentapetalae</taxon>
        <taxon>rosids</taxon>
        <taxon>fabids</taxon>
        <taxon>Fabales</taxon>
        <taxon>Fabaceae</taxon>
        <taxon>Papilionoideae</taxon>
        <taxon>50 kb inversion clade</taxon>
        <taxon>dalbergioids sensu lato</taxon>
        <taxon>Dalbergieae</taxon>
        <taxon>Pterocarpus clade</taxon>
        <taxon>Arachis</taxon>
    </lineage>
</organism>
<dbReference type="AlphaFoldDB" id="A0A444YQQ4"/>
<dbReference type="Proteomes" id="UP000289738">
    <property type="component" value="Chromosome B06"/>
</dbReference>
<keyword evidence="5" id="KW-0812">Transmembrane</keyword>
<dbReference type="Pfam" id="PF06839">
    <property type="entry name" value="Zn_ribbon_GRF"/>
    <property type="match status" value="1"/>
</dbReference>
<accession>A0A444YQQ4</accession>
<evidence type="ECO:0000256" key="5">
    <source>
        <dbReference type="SAM" id="Phobius"/>
    </source>
</evidence>
<evidence type="ECO:0000313" key="8">
    <source>
        <dbReference type="Proteomes" id="UP000289738"/>
    </source>
</evidence>
<evidence type="ECO:0000313" key="7">
    <source>
        <dbReference type="EMBL" id="RYR04303.1"/>
    </source>
</evidence>
<name>A0A444YQQ4_ARAHY</name>